<evidence type="ECO:0000313" key="1">
    <source>
        <dbReference type="EMBL" id="OGG07424.1"/>
    </source>
</evidence>
<accession>A0A1F5Z520</accession>
<name>A0A1F5Z520_9BACT</name>
<organism evidence="1 2">
    <name type="scientific">Candidatus Gottesmanbacteria bacterium RIFCSPHIGHO2_01_FULL_42_12</name>
    <dbReference type="NCBI Taxonomy" id="1798377"/>
    <lineage>
        <taxon>Bacteria</taxon>
        <taxon>Candidatus Gottesmaniibacteriota</taxon>
    </lineage>
</organism>
<proteinExistence type="predicted"/>
<evidence type="ECO:0000313" key="2">
    <source>
        <dbReference type="Proteomes" id="UP000178681"/>
    </source>
</evidence>
<comment type="caution">
    <text evidence="1">The sequence shown here is derived from an EMBL/GenBank/DDBJ whole genome shotgun (WGS) entry which is preliminary data.</text>
</comment>
<dbReference type="Proteomes" id="UP000178681">
    <property type="component" value="Unassembled WGS sequence"/>
</dbReference>
<protein>
    <submittedName>
        <fullName evidence="1">Uncharacterized protein</fullName>
    </submittedName>
</protein>
<gene>
    <name evidence="1" type="ORF">A2872_02375</name>
</gene>
<dbReference type="EMBL" id="MFJG01000005">
    <property type="protein sequence ID" value="OGG07424.1"/>
    <property type="molecule type" value="Genomic_DNA"/>
</dbReference>
<reference evidence="1 2" key="1">
    <citation type="journal article" date="2016" name="Nat. Commun.">
        <title>Thousands of microbial genomes shed light on interconnected biogeochemical processes in an aquifer system.</title>
        <authorList>
            <person name="Anantharaman K."/>
            <person name="Brown C.T."/>
            <person name="Hug L.A."/>
            <person name="Sharon I."/>
            <person name="Castelle C.J."/>
            <person name="Probst A.J."/>
            <person name="Thomas B.C."/>
            <person name="Singh A."/>
            <person name="Wilkins M.J."/>
            <person name="Karaoz U."/>
            <person name="Brodie E.L."/>
            <person name="Williams K.H."/>
            <person name="Hubbard S.S."/>
            <person name="Banfield J.F."/>
        </authorList>
    </citation>
    <scope>NUCLEOTIDE SEQUENCE [LARGE SCALE GENOMIC DNA]</scope>
</reference>
<dbReference type="AlphaFoldDB" id="A0A1F5Z520"/>
<sequence>MYKEQDDIESAFLGKFDNAIREIRDFLEVDPSMVVTAEQLKIEAETLGQSIRDIVLESTTEGIASGYKVRAFCAGDYSHIQGYKEKSKLMWGLAVPVEDINLQDSMQHSLVHAFDNRHGEMRYYPLRHPTNARVQQGFIELAKEALQSFLQTIKQ</sequence>
<dbReference type="STRING" id="1798377.A2872_02375"/>